<dbReference type="PANTHER" id="PTHR23420:SF0">
    <property type="entry name" value="ADENOSYLHOMOCYSTEINASE"/>
    <property type="match status" value="1"/>
</dbReference>
<dbReference type="EMBL" id="CP013979">
    <property type="protein sequence ID" value="ANJ27319.1"/>
    <property type="molecule type" value="Genomic_DNA"/>
</dbReference>
<name>A0A191WGL0_9MICO</name>
<accession>A0A191WGL0</accession>
<dbReference type="InterPro" id="IPR000043">
    <property type="entry name" value="Adenosylhomocysteinase-like"/>
</dbReference>
<keyword evidence="6" id="KW-0378">Hydrolase</keyword>
<dbReference type="Proteomes" id="UP000078437">
    <property type="component" value="Chromosome"/>
</dbReference>
<dbReference type="GO" id="GO:0005829">
    <property type="term" value="C:cytosol"/>
    <property type="evidence" value="ECO:0007669"/>
    <property type="project" value="TreeGrafter"/>
</dbReference>
<dbReference type="Gene3D" id="3.40.50.1480">
    <property type="entry name" value="Adenosylhomocysteinase-like"/>
    <property type="match status" value="1"/>
</dbReference>
<dbReference type="SUPFAM" id="SSF52283">
    <property type="entry name" value="Formate/glycerate dehydrogenase catalytic domain-like"/>
    <property type="match status" value="1"/>
</dbReference>
<dbReference type="GO" id="GO:0033353">
    <property type="term" value="P:S-adenosylmethionine cycle"/>
    <property type="evidence" value="ECO:0007669"/>
    <property type="project" value="TreeGrafter"/>
</dbReference>
<sequence>MRPRTLAPTGHPAIDWATRSMPLLADSIERDSPVFDGLHVGICIHIEPKTAVLCRWLLDQGARVTLTGNVGTTVPETARALQSLGVTVIGDRTDDADTHDRNLDELLATTPDLIMDNGGELIARLTRGAPRSAGFLGATEETTTGGIAIRSLPTAPDFPVIVINDSQLKLIVENEHGVGQSIVQGFMNATNSMVPGARATVIGYGPCGKGVADTLRGLGATVSVVDTDPFRALEAIMRGHTVGTLETVLPTTQLLFLATGARNVIGARQFPFLADGVIIAGVGHEGLELDAGALLEAAEHTVNLSPAGGDPDARVLHRLPDGREITTLHGTRMINLTAAGGNPIQAMDLGLSLQARSLAAIARKDVGWTGAGPVPADLDRELAEALVALLSRDIERIHRVR</sequence>
<comment type="cofactor">
    <cofactor evidence="1">
        <name>NAD(+)</name>
        <dbReference type="ChEBI" id="CHEBI:57540"/>
    </cofactor>
</comment>
<evidence type="ECO:0000259" key="5">
    <source>
        <dbReference type="SMART" id="SM00997"/>
    </source>
</evidence>
<dbReference type="Pfam" id="PF00670">
    <property type="entry name" value="AdoHcyase_NAD"/>
    <property type="match status" value="1"/>
</dbReference>
<feature type="domain" description="S-adenosyl-L-homocysteine hydrolase NAD binding" evidence="5">
    <location>
        <begin position="174"/>
        <end position="341"/>
    </location>
</feature>
<proteinExistence type="inferred from homology"/>
<dbReference type="OrthoDB" id="9802717at2"/>
<evidence type="ECO:0000256" key="1">
    <source>
        <dbReference type="ARBA" id="ARBA00001911"/>
    </source>
</evidence>
<comment type="similarity">
    <text evidence="2">Belongs to the adenosylhomocysteinase family.</text>
</comment>
<dbReference type="Gene3D" id="3.40.50.720">
    <property type="entry name" value="NAD(P)-binding Rossmann-like Domain"/>
    <property type="match status" value="1"/>
</dbReference>
<evidence type="ECO:0000313" key="7">
    <source>
        <dbReference type="Proteomes" id="UP000078437"/>
    </source>
</evidence>
<evidence type="ECO:0000256" key="2">
    <source>
        <dbReference type="ARBA" id="ARBA00007122"/>
    </source>
</evidence>
<dbReference type="GO" id="GO:0004013">
    <property type="term" value="F:adenosylhomocysteinase activity"/>
    <property type="evidence" value="ECO:0007669"/>
    <property type="project" value="TreeGrafter"/>
</dbReference>
<dbReference type="InterPro" id="IPR015878">
    <property type="entry name" value="Ado_hCys_hydrolase_NAD-bd"/>
</dbReference>
<dbReference type="NCBIfam" id="NF004005">
    <property type="entry name" value="PRK05476.2-3"/>
    <property type="match status" value="1"/>
</dbReference>
<dbReference type="SUPFAM" id="SSF51735">
    <property type="entry name" value="NAD(P)-binding Rossmann-fold domains"/>
    <property type="match status" value="1"/>
</dbReference>
<organism evidence="6 7">
    <name type="scientific">Agromyces aureus</name>
    <dbReference type="NCBI Taxonomy" id="453304"/>
    <lineage>
        <taxon>Bacteria</taxon>
        <taxon>Bacillati</taxon>
        <taxon>Actinomycetota</taxon>
        <taxon>Actinomycetes</taxon>
        <taxon>Micrococcales</taxon>
        <taxon>Microbacteriaceae</taxon>
        <taxon>Agromyces</taxon>
    </lineage>
</organism>
<dbReference type="PANTHER" id="PTHR23420">
    <property type="entry name" value="ADENOSYLHOMOCYSTEINASE"/>
    <property type="match status" value="1"/>
</dbReference>
<dbReference type="AlphaFoldDB" id="A0A191WGL0"/>
<dbReference type="InterPro" id="IPR036291">
    <property type="entry name" value="NAD(P)-bd_dom_sf"/>
</dbReference>
<reference evidence="6 7" key="1">
    <citation type="journal article" date="2016" name="Int. J. Syst. Evol. Microbiol.">
        <title>Agromyces aureus sp. nov., isolated from the rhizosphere of Salix caprea L. grown in a heavy-metal-contaminated soil.</title>
        <authorList>
            <person name="Corretto E."/>
            <person name="Antonielli L."/>
            <person name="Sessitsch A."/>
            <person name="Compant S."/>
            <person name="Gorfer M."/>
            <person name="Kuffner M."/>
            <person name="Brader G."/>
        </authorList>
    </citation>
    <scope>NUCLEOTIDE SEQUENCE [LARGE SCALE GENOMIC DNA]</scope>
    <source>
        <strain evidence="6 7">AR33</strain>
    </source>
</reference>
<evidence type="ECO:0000313" key="6">
    <source>
        <dbReference type="EMBL" id="ANJ27319.1"/>
    </source>
</evidence>
<protein>
    <submittedName>
        <fullName evidence="6">S-adenosyl-L-homocysteine hydrolase</fullName>
    </submittedName>
</protein>
<dbReference type="SMART" id="SM00997">
    <property type="entry name" value="AdoHcyase_NAD"/>
    <property type="match status" value="1"/>
</dbReference>
<dbReference type="RefSeq" id="WP_067877292.1">
    <property type="nucleotide sequence ID" value="NZ_CP013979.1"/>
</dbReference>
<keyword evidence="4" id="KW-0520">NAD</keyword>
<keyword evidence="7" id="KW-1185">Reference proteome</keyword>
<dbReference type="Pfam" id="PF05221">
    <property type="entry name" value="AdoHcyase"/>
    <property type="match status" value="1"/>
</dbReference>
<evidence type="ECO:0000256" key="4">
    <source>
        <dbReference type="ARBA" id="ARBA00023027"/>
    </source>
</evidence>
<reference evidence="7" key="2">
    <citation type="submission" date="2016-01" db="EMBL/GenBank/DDBJ databases">
        <title>Complete genome sequence of Agromyces aureus AR33T and comparison with related organisms.</title>
        <authorList>
            <person name="Corretto E."/>
            <person name="Antonielli L."/>
            <person name="Sessitsch A."/>
            <person name="Brader G."/>
        </authorList>
    </citation>
    <scope>NUCLEOTIDE SEQUENCE [LARGE SCALE GENOMIC DNA]</scope>
    <source>
        <strain evidence="7">AR33</strain>
    </source>
</reference>
<dbReference type="GO" id="GO:0006730">
    <property type="term" value="P:one-carbon metabolic process"/>
    <property type="evidence" value="ECO:0007669"/>
    <property type="project" value="UniProtKB-KW"/>
</dbReference>
<gene>
    <name evidence="6" type="ORF">ATC03_11920</name>
</gene>
<keyword evidence="3" id="KW-0554">One-carbon metabolism</keyword>
<dbReference type="SMART" id="SM00996">
    <property type="entry name" value="AdoHcyase"/>
    <property type="match status" value="1"/>
</dbReference>
<evidence type="ECO:0000256" key="3">
    <source>
        <dbReference type="ARBA" id="ARBA00022563"/>
    </source>
</evidence>
<dbReference type="InterPro" id="IPR042172">
    <property type="entry name" value="Adenosylhomocyst_ase-like_sf"/>
</dbReference>
<dbReference type="STRING" id="453304.ATC03_11920"/>
<dbReference type="KEGG" id="agy:ATC03_11920"/>